<sequence>MTFYPLNPGRSFHRREWWHPDRQRGLYVFVGIILEDELMAEEMVQKVKARWYGEARCSDDGVISRVTSCASQ</sequence>
<protein>
    <submittedName>
        <fullName evidence="1">Uncharacterized protein</fullName>
    </submittedName>
</protein>
<evidence type="ECO:0000313" key="2">
    <source>
        <dbReference type="Proteomes" id="UP001381693"/>
    </source>
</evidence>
<proteinExistence type="predicted"/>
<dbReference type="EMBL" id="JAXCGZ010017041">
    <property type="protein sequence ID" value="KAK7069051.1"/>
    <property type="molecule type" value="Genomic_DNA"/>
</dbReference>
<feature type="non-terminal residue" evidence="1">
    <location>
        <position position="72"/>
    </location>
</feature>
<organism evidence="1 2">
    <name type="scientific">Halocaridina rubra</name>
    <name type="common">Hawaiian red shrimp</name>
    <dbReference type="NCBI Taxonomy" id="373956"/>
    <lineage>
        <taxon>Eukaryota</taxon>
        <taxon>Metazoa</taxon>
        <taxon>Ecdysozoa</taxon>
        <taxon>Arthropoda</taxon>
        <taxon>Crustacea</taxon>
        <taxon>Multicrustacea</taxon>
        <taxon>Malacostraca</taxon>
        <taxon>Eumalacostraca</taxon>
        <taxon>Eucarida</taxon>
        <taxon>Decapoda</taxon>
        <taxon>Pleocyemata</taxon>
        <taxon>Caridea</taxon>
        <taxon>Atyoidea</taxon>
        <taxon>Atyidae</taxon>
        <taxon>Halocaridina</taxon>
    </lineage>
</organism>
<comment type="caution">
    <text evidence="1">The sequence shown here is derived from an EMBL/GenBank/DDBJ whole genome shotgun (WGS) entry which is preliminary data.</text>
</comment>
<name>A0AAN8ZUH1_HALRR</name>
<evidence type="ECO:0000313" key="1">
    <source>
        <dbReference type="EMBL" id="KAK7069051.1"/>
    </source>
</evidence>
<dbReference type="Proteomes" id="UP001381693">
    <property type="component" value="Unassembled WGS sequence"/>
</dbReference>
<gene>
    <name evidence="1" type="ORF">SK128_011207</name>
</gene>
<accession>A0AAN8ZUH1</accession>
<reference evidence="1 2" key="1">
    <citation type="submission" date="2023-11" db="EMBL/GenBank/DDBJ databases">
        <title>Halocaridina rubra genome assembly.</title>
        <authorList>
            <person name="Smith C."/>
        </authorList>
    </citation>
    <scope>NUCLEOTIDE SEQUENCE [LARGE SCALE GENOMIC DNA]</scope>
    <source>
        <strain evidence="1">EP-1</strain>
        <tissue evidence="1">Whole</tissue>
    </source>
</reference>
<keyword evidence="2" id="KW-1185">Reference proteome</keyword>
<dbReference type="AlphaFoldDB" id="A0AAN8ZUH1"/>